<evidence type="ECO:0000313" key="1">
    <source>
        <dbReference type="EMBL" id="SUZ91308.1"/>
    </source>
</evidence>
<dbReference type="AlphaFoldDB" id="A0A381RK30"/>
<reference evidence="1" key="1">
    <citation type="submission" date="2018-05" db="EMBL/GenBank/DDBJ databases">
        <authorList>
            <person name="Lanie J.A."/>
            <person name="Ng W.-L."/>
            <person name="Kazmierczak K.M."/>
            <person name="Andrzejewski T.M."/>
            <person name="Davidsen T.M."/>
            <person name="Wayne K.J."/>
            <person name="Tettelin H."/>
            <person name="Glass J.I."/>
            <person name="Rusch D."/>
            <person name="Podicherti R."/>
            <person name="Tsui H.-C.T."/>
            <person name="Winkler M.E."/>
        </authorList>
    </citation>
    <scope>NUCLEOTIDE SEQUENCE</scope>
</reference>
<dbReference type="EMBL" id="UINC01001964">
    <property type="protein sequence ID" value="SUZ91308.1"/>
    <property type="molecule type" value="Genomic_DNA"/>
</dbReference>
<proteinExistence type="predicted"/>
<feature type="non-terminal residue" evidence="1">
    <location>
        <position position="1"/>
    </location>
</feature>
<organism evidence="1">
    <name type="scientific">marine metagenome</name>
    <dbReference type="NCBI Taxonomy" id="408172"/>
    <lineage>
        <taxon>unclassified sequences</taxon>
        <taxon>metagenomes</taxon>
        <taxon>ecological metagenomes</taxon>
    </lineage>
</organism>
<protein>
    <submittedName>
        <fullName evidence="1">Uncharacterized protein</fullName>
    </submittedName>
</protein>
<accession>A0A381RK30</accession>
<gene>
    <name evidence="1" type="ORF">METZ01_LOCUS44162</name>
</gene>
<name>A0A381RK30_9ZZZZ</name>
<sequence>LTINDCEGKLRNIFIEFCLHDLILLIQQQNSDPLR</sequence>